<dbReference type="GO" id="GO:0008233">
    <property type="term" value="F:peptidase activity"/>
    <property type="evidence" value="ECO:0007669"/>
    <property type="project" value="UniProtKB-KW"/>
</dbReference>
<dbReference type="InterPro" id="IPR039537">
    <property type="entry name" value="Retrotran_Ty1/copia-like"/>
</dbReference>
<dbReference type="PANTHER" id="PTHR42648:SF32">
    <property type="entry name" value="RIBONUCLEASE H-LIKE DOMAIN, GAG-PRE-INTEGRASE DOMAIN PROTEIN-RELATED"/>
    <property type="match status" value="1"/>
</dbReference>
<dbReference type="InterPro" id="IPR054722">
    <property type="entry name" value="PolX-like_BBD"/>
</dbReference>
<comment type="caution">
    <text evidence="5">The sequence shown here is derived from an EMBL/GenBank/DDBJ whole genome shotgun (WGS) entry which is preliminary data.</text>
</comment>
<feature type="domain" description="Integrase catalytic" evidence="4">
    <location>
        <begin position="487"/>
        <end position="589"/>
    </location>
</feature>
<evidence type="ECO:0000259" key="4">
    <source>
        <dbReference type="PROSITE" id="PS50994"/>
    </source>
</evidence>
<keyword evidence="1" id="KW-0378">Hydrolase</keyword>
<dbReference type="EMBL" id="BKCJ010001730">
    <property type="protein sequence ID" value="GEU43599.1"/>
    <property type="molecule type" value="Genomic_DNA"/>
</dbReference>
<dbReference type="PANTHER" id="PTHR42648">
    <property type="entry name" value="TRANSPOSASE, PUTATIVE-RELATED"/>
    <property type="match status" value="1"/>
</dbReference>
<dbReference type="GO" id="GO:0015074">
    <property type="term" value="P:DNA integration"/>
    <property type="evidence" value="ECO:0007669"/>
    <property type="project" value="InterPro"/>
</dbReference>
<dbReference type="GO" id="GO:0006508">
    <property type="term" value="P:proteolysis"/>
    <property type="evidence" value="ECO:0007669"/>
    <property type="project" value="UniProtKB-KW"/>
</dbReference>
<sequence>MHGVSLSQEDVNLKFLRSLPSDWKTHTLIWQNKADLEDKNLDDLFNSLKIYETKVKHSSSLSTTSQNLAFVSSSPTNNPTDSVSAAVSVSAVGLTFLASPLPNVESLSNAVIYSFFASQSTSPQLDNEDLKQIDVNDLEEIDLRWQMAMLTMRARRKDILLGNVGLLRIKEGLEAMIRAIKQRRSLQTLILWLFHQAHLLIISQTTKKTGLGYNSQVFRKAMFDCDNYYSSESNYESWPPSNLYDRFIPSGGYHAVPPPYTGAFMPPKPDLVFHTAPSAETEHLAFNALQVVPSFAQSSEHVKSPRYPDQPLKTTIPAVTSIPLSSKTQSSGTRRNKKSCFICKSVDHLIKDYNFHTRKLAQRNYAPRGTHKHYAPLSHSQSHTYMGNPQQTLKDKGVIDSGCSRHMTGNMSYLSDFKELNEGYVAFEGNPKGGKITGKGKIKTSKLDFNDVYFVKELKFNLFSVSQMCGKKNSVLFIDTECLVLSPDFKLPDESQVLLRVPRENNMYNFCEFKGIKKEFSVPRTPQQNGAAERKNKTLIEVARTMLADLLLPIPFWAEAVNTACYTQNRVLVTKPHNKTPYELLHGKFQGKVDEGFLVGYSVCSKAFRVFNSRTRIIHETLHVNFLENKPHVAGTGPSWLFDIDSLSGTMNYHPVTARNQPNSGAVNGKEHDVDAKKSESIVIHSSSSSAQTRAKVDKTEKENKGKSLVESFTGYRDLNAEFKDYSNNSSNEVNAAGSTVPTVGQNFINSTNTFSAAGPSNPTVSPTYDKSSSIDASTLSHDPDIPDLENITYFDDEDAVGAEADHNNLEFSIPISPIPTTRIHKDHPVSQIIGDLSSTTQTRSMTRIVKDQGFKDLEHPDKVYKVVKALYGLHQAPRACQDKYVAEILRKFRLTDGKSASTPIDTEKPLLKDPDGEDVDVHTYRSMIGFLMYLTSSRPDIMFAMSACARFQVTLKASHLHVVKRIFRYLKGKPHLCKKHLVVATSSTKAKFVAAASGYAQVLWIQNQLLDYRVFNSPMLHLLRVKMVLNSPWKIPILGIQELASPKANGSCFGILLPSNSQMTSLEGFDCLPNEEIFAGLDHMGYEKPSTKLTFYKAFFSSQCKFLIHTILQSMSAKRTSWNEFSVAMASAVICLSTGRKFNFSKYIFESLVRNVNSSSKFYMYPRVGKGFSGVEKPLFEGILVVGENLEEGITEEIEQLESDKVSQALEITKLKKRVKRLEKSHKVKVLKLRRLKKVRTSQRINTSDDTIIEDVSNQGRMIDELDRDEGVTLMGEKRRKRKLKRLRILLEDDPAKVEEVVEVVTTAKLITEVVTAAKASVIRVADAFTKRRKRVVIRDPEEASTTIKPTDTKSKDKGKGKMVEEPKPMKKKKQVELDEEYARKLHKELNRDIDWDTTIEHVKQKDKEDSTMQRYQVIKKRPQIEAQALKGTVEEEDRRAIESINKTSAQKAAKRKKLNEEVAELNKHLEIVPNEDNDVFTEATPLARKVPVMDYSIIHLNNKPHYKIVKDDGTHQLCVSFLTLLKNFDRDDLESLWIIVKERFSTTKPDNFTNDFLLTTLGAMFEKADDQA</sequence>
<dbReference type="InterPro" id="IPR057670">
    <property type="entry name" value="SH3_retrovirus"/>
</dbReference>
<dbReference type="Pfam" id="PF22936">
    <property type="entry name" value="Pol_BBD"/>
    <property type="match status" value="1"/>
</dbReference>
<keyword evidence="2" id="KW-0175">Coiled coil</keyword>
<protein>
    <recommendedName>
        <fullName evidence="4">Integrase catalytic domain-containing protein</fullName>
    </recommendedName>
</protein>
<dbReference type="Gene3D" id="3.30.420.10">
    <property type="entry name" value="Ribonuclease H-like superfamily/Ribonuclease H"/>
    <property type="match status" value="1"/>
</dbReference>
<evidence type="ECO:0000256" key="2">
    <source>
        <dbReference type="SAM" id="Coils"/>
    </source>
</evidence>
<dbReference type="GO" id="GO:0003676">
    <property type="term" value="F:nucleic acid binding"/>
    <property type="evidence" value="ECO:0007669"/>
    <property type="project" value="InterPro"/>
</dbReference>
<keyword evidence="1" id="KW-0645">Protease</keyword>
<evidence type="ECO:0000256" key="3">
    <source>
        <dbReference type="SAM" id="MobiDB-lite"/>
    </source>
</evidence>
<organism evidence="5">
    <name type="scientific">Tanacetum cinerariifolium</name>
    <name type="common">Dalmatian daisy</name>
    <name type="synonym">Chrysanthemum cinerariifolium</name>
    <dbReference type="NCBI Taxonomy" id="118510"/>
    <lineage>
        <taxon>Eukaryota</taxon>
        <taxon>Viridiplantae</taxon>
        <taxon>Streptophyta</taxon>
        <taxon>Embryophyta</taxon>
        <taxon>Tracheophyta</taxon>
        <taxon>Spermatophyta</taxon>
        <taxon>Magnoliopsida</taxon>
        <taxon>eudicotyledons</taxon>
        <taxon>Gunneridae</taxon>
        <taxon>Pentapetalae</taxon>
        <taxon>asterids</taxon>
        <taxon>campanulids</taxon>
        <taxon>Asterales</taxon>
        <taxon>Asteraceae</taxon>
        <taxon>Asteroideae</taxon>
        <taxon>Anthemideae</taxon>
        <taxon>Anthemidinae</taxon>
        <taxon>Tanacetum</taxon>
    </lineage>
</organism>
<dbReference type="PROSITE" id="PS50994">
    <property type="entry name" value="INTEGRASE"/>
    <property type="match status" value="1"/>
</dbReference>
<feature type="compositionally biased region" description="Polar residues" evidence="3">
    <location>
        <begin position="759"/>
        <end position="781"/>
    </location>
</feature>
<dbReference type="InterPro" id="IPR036397">
    <property type="entry name" value="RNaseH_sf"/>
</dbReference>
<dbReference type="SUPFAM" id="SSF53098">
    <property type="entry name" value="Ribonuclease H-like"/>
    <property type="match status" value="1"/>
</dbReference>
<evidence type="ECO:0000313" key="5">
    <source>
        <dbReference type="EMBL" id="GEU43599.1"/>
    </source>
</evidence>
<feature type="compositionally biased region" description="Low complexity" evidence="3">
    <location>
        <begin position="681"/>
        <end position="690"/>
    </location>
</feature>
<name>A0A6L2K3M8_TANCI</name>
<feature type="coiled-coil region" evidence="2">
    <location>
        <begin position="1443"/>
        <end position="1470"/>
    </location>
</feature>
<accession>A0A6L2K3M8</accession>
<dbReference type="InterPro" id="IPR001584">
    <property type="entry name" value="Integrase_cat-core"/>
</dbReference>
<feature type="compositionally biased region" description="Basic and acidic residues" evidence="3">
    <location>
        <begin position="1352"/>
        <end position="1376"/>
    </location>
</feature>
<feature type="region of interest" description="Disordered" evidence="3">
    <location>
        <begin position="678"/>
        <end position="703"/>
    </location>
</feature>
<gene>
    <name evidence="5" type="ORF">Tci_015577</name>
</gene>
<dbReference type="Pfam" id="PF25597">
    <property type="entry name" value="SH3_retrovirus"/>
    <property type="match status" value="1"/>
</dbReference>
<feature type="region of interest" description="Disordered" evidence="3">
    <location>
        <begin position="759"/>
        <end position="783"/>
    </location>
</feature>
<feature type="region of interest" description="Disordered" evidence="3">
    <location>
        <begin position="1341"/>
        <end position="1376"/>
    </location>
</feature>
<proteinExistence type="predicted"/>
<dbReference type="InterPro" id="IPR012337">
    <property type="entry name" value="RNaseH-like_sf"/>
</dbReference>
<evidence type="ECO:0000256" key="1">
    <source>
        <dbReference type="ARBA" id="ARBA00022670"/>
    </source>
</evidence>
<reference evidence="5" key="1">
    <citation type="journal article" date="2019" name="Sci. Rep.">
        <title>Draft genome of Tanacetum cinerariifolium, the natural source of mosquito coil.</title>
        <authorList>
            <person name="Yamashiro T."/>
            <person name="Shiraishi A."/>
            <person name="Satake H."/>
            <person name="Nakayama K."/>
        </authorList>
    </citation>
    <scope>NUCLEOTIDE SEQUENCE</scope>
</reference>